<evidence type="ECO:0000313" key="3">
    <source>
        <dbReference type="EMBL" id="KAG0570901.1"/>
    </source>
</evidence>
<dbReference type="EMBL" id="CM026427">
    <property type="protein sequence ID" value="KAG0570901.1"/>
    <property type="molecule type" value="Genomic_DNA"/>
</dbReference>
<dbReference type="Gene3D" id="1.10.10.60">
    <property type="entry name" value="Homeodomain-like"/>
    <property type="match status" value="1"/>
</dbReference>
<organism evidence="3 4">
    <name type="scientific">Ceratodon purpureus</name>
    <name type="common">Fire moss</name>
    <name type="synonym">Dicranum purpureum</name>
    <dbReference type="NCBI Taxonomy" id="3225"/>
    <lineage>
        <taxon>Eukaryota</taxon>
        <taxon>Viridiplantae</taxon>
        <taxon>Streptophyta</taxon>
        <taxon>Embryophyta</taxon>
        <taxon>Bryophyta</taxon>
        <taxon>Bryophytina</taxon>
        <taxon>Bryopsida</taxon>
        <taxon>Dicranidae</taxon>
        <taxon>Pseudoditrichales</taxon>
        <taxon>Ditrichaceae</taxon>
        <taxon>Ceratodon</taxon>
    </lineage>
</organism>
<dbReference type="Proteomes" id="UP000822688">
    <property type="component" value="Chromosome 6"/>
</dbReference>
<keyword evidence="4" id="KW-1185">Reference proteome</keyword>
<reference evidence="3 4" key="1">
    <citation type="submission" date="2020-06" db="EMBL/GenBank/DDBJ databases">
        <title>WGS assembly of Ceratodon purpureus strain R40.</title>
        <authorList>
            <person name="Carey S.B."/>
            <person name="Jenkins J."/>
            <person name="Shu S."/>
            <person name="Lovell J.T."/>
            <person name="Sreedasyam A."/>
            <person name="Maumus F."/>
            <person name="Tiley G.P."/>
            <person name="Fernandez-Pozo N."/>
            <person name="Barry K."/>
            <person name="Chen C."/>
            <person name="Wang M."/>
            <person name="Lipzen A."/>
            <person name="Daum C."/>
            <person name="Saski C.A."/>
            <person name="Payton A.C."/>
            <person name="Mcbreen J.C."/>
            <person name="Conrad R.E."/>
            <person name="Kollar L.M."/>
            <person name="Olsson S."/>
            <person name="Huttunen S."/>
            <person name="Landis J.B."/>
            <person name="Wickett N.J."/>
            <person name="Johnson M.G."/>
            <person name="Rensing S.A."/>
            <person name="Grimwood J."/>
            <person name="Schmutz J."/>
            <person name="Mcdaniel S.F."/>
        </authorList>
    </citation>
    <scope>NUCLEOTIDE SEQUENCE [LARGE SCALE GENOMIC DNA]</scope>
    <source>
        <strain evidence="3 4">R40</strain>
    </source>
</reference>
<gene>
    <name evidence="3" type="ORF">KC19_6G196100</name>
</gene>
<dbReference type="AlphaFoldDB" id="A0A8T0HJD2"/>
<proteinExistence type="predicted"/>
<dbReference type="InterPro" id="IPR044822">
    <property type="entry name" value="Myb_DNA-bind_4"/>
</dbReference>
<dbReference type="InterPro" id="IPR001005">
    <property type="entry name" value="SANT/Myb"/>
</dbReference>
<sequence length="350" mass="39394">MPVLMIRFLFTVKVPSSWRVPGSFARVSLMSAAEMDSAKRFDHMLLEAALYHPPNACKAQSDHEEQGPNTLTKPDGNGRIIEEQQEGPDTGFPSETPAGESDEGANTKGSGRAEKKRKERAKNWGDEETMNLLEAVDPQKKKTKSRFDQGNDTEPSYWECTAKKVRDRTGDECRRRMETLKKSYKTSRSYCEKMNKKFTELTAEDFEKMKLATRITESWYNHIRDHCPPRPDKKMMRDEGVGSPLVNADHVYCGSTSGGVGSLPAGFQNSVAESMQLVMAMTPVSAIQSKRALETFGVEVCVLCNSRLIMVVSFIKWDAKNWVFVVRVNALLWATSLKQLNKLKSFLCSV</sequence>
<dbReference type="Pfam" id="PF13837">
    <property type="entry name" value="Myb_DNA-bind_4"/>
    <property type="match status" value="1"/>
</dbReference>
<feature type="region of interest" description="Disordered" evidence="1">
    <location>
        <begin position="57"/>
        <end position="153"/>
    </location>
</feature>
<feature type="compositionally biased region" description="Basic and acidic residues" evidence="1">
    <location>
        <begin position="137"/>
        <end position="149"/>
    </location>
</feature>
<accession>A0A8T0HJD2</accession>
<name>A0A8T0HJD2_CERPU</name>
<evidence type="ECO:0000313" key="4">
    <source>
        <dbReference type="Proteomes" id="UP000822688"/>
    </source>
</evidence>
<comment type="caution">
    <text evidence="3">The sequence shown here is derived from an EMBL/GenBank/DDBJ whole genome shotgun (WGS) entry which is preliminary data.</text>
</comment>
<dbReference type="PROSITE" id="PS50090">
    <property type="entry name" value="MYB_LIKE"/>
    <property type="match status" value="1"/>
</dbReference>
<protein>
    <recommendedName>
        <fullName evidence="2">Myb-like domain-containing protein</fullName>
    </recommendedName>
</protein>
<evidence type="ECO:0000259" key="2">
    <source>
        <dbReference type="PROSITE" id="PS50090"/>
    </source>
</evidence>
<feature type="domain" description="Myb-like" evidence="2">
    <location>
        <begin position="116"/>
        <end position="181"/>
    </location>
</feature>
<evidence type="ECO:0000256" key="1">
    <source>
        <dbReference type="SAM" id="MobiDB-lite"/>
    </source>
</evidence>